<organism evidence="1 2">
    <name type="scientific">Pseudonocardia asaccharolytica DSM 44247 = NBRC 16224</name>
    <dbReference type="NCBI Taxonomy" id="1123024"/>
    <lineage>
        <taxon>Bacteria</taxon>
        <taxon>Bacillati</taxon>
        <taxon>Actinomycetota</taxon>
        <taxon>Actinomycetes</taxon>
        <taxon>Pseudonocardiales</taxon>
        <taxon>Pseudonocardiaceae</taxon>
        <taxon>Pseudonocardia</taxon>
    </lineage>
</organism>
<dbReference type="AlphaFoldDB" id="A0A511D2Z8"/>
<keyword evidence="2" id="KW-1185">Reference proteome</keyword>
<dbReference type="EMBL" id="BJVI01000032">
    <property type="protein sequence ID" value="GEL19162.1"/>
    <property type="molecule type" value="Genomic_DNA"/>
</dbReference>
<protein>
    <submittedName>
        <fullName evidence="1">Uncharacterized protein</fullName>
    </submittedName>
</protein>
<name>A0A511D2Z8_9PSEU</name>
<reference evidence="1 2" key="1">
    <citation type="submission" date="2019-07" db="EMBL/GenBank/DDBJ databases">
        <title>Whole genome shotgun sequence of Pseudonocardia asaccharolytica NBRC 16224.</title>
        <authorList>
            <person name="Hosoyama A."/>
            <person name="Uohara A."/>
            <person name="Ohji S."/>
            <person name="Ichikawa N."/>
        </authorList>
    </citation>
    <scope>NUCLEOTIDE SEQUENCE [LARGE SCALE GENOMIC DNA]</scope>
    <source>
        <strain evidence="1 2">NBRC 16224</strain>
    </source>
</reference>
<dbReference type="RefSeq" id="WP_028931401.1">
    <property type="nucleotide sequence ID" value="NZ_AUII01000025.1"/>
</dbReference>
<gene>
    <name evidence="1" type="ORF">PA7_29990</name>
</gene>
<comment type="caution">
    <text evidence="1">The sequence shown here is derived from an EMBL/GenBank/DDBJ whole genome shotgun (WGS) entry which is preliminary data.</text>
</comment>
<evidence type="ECO:0000313" key="2">
    <source>
        <dbReference type="Proteomes" id="UP000321328"/>
    </source>
</evidence>
<dbReference type="Proteomes" id="UP000321328">
    <property type="component" value="Unassembled WGS sequence"/>
</dbReference>
<sequence>MITVIAVGFGVLLTIGVIVGILDAANAAQWRWVAAERRRDWEDRQLERSAHGYDSWADEDE</sequence>
<evidence type="ECO:0000313" key="1">
    <source>
        <dbReference type="EMBL" id="GEL19162.1"/>
    </source>
</evidence>
<proteinExistence type="predicted"/>
<accession>A0A511D2Z8</accession>